<dbReference type="STRING" id="234267.Acid_2797"/>
<evidence type="ECO:0000256" key="16">
    <source>
        <dbReference type="ARBA" id="ARBA00023145"/>
    </source>
</evidence>
<dbReference type="Pfam" id="PF04389">
    <property type="entry name" value="Peptidase_M28"/>
    <property type="match status" value="1"/>
</dbReference>
<evidence type="ECO:0000256" key="15">
    <source>
        <dbReference type="ARBA" id="ARBA00023049"/>
    </source>
</evidence>
<comment type="subunit">
    <text evidence="19">Homodimer. The monomeric form is inactive while the homodimer is active.</text>
</comment>
<keyword evidence="13" id="KW-0862">Zinc</keyword>
<dbReference type="GO" id="GO:0005576">
    <property type="term" value="C:extracellular region"/>
    <property type="evidence" value="ECO:0007669"/>
    <property type="project" value="UniProtKB-SubCell"/>
</dbReference>
<dbReference type="PANTHER" id="PTHR12053">
    <property type="entry name" value="PROTEASE FAMILY M28 PLASMA GLUTAMATE CARBOXYPEPTIDASE-RELATED"/>
    <property type="match status" value="1"/>
</dbReference>
<dbReference type="GO" id="GO:0046872">
    <property type="term" value="F:metal ion binding"/>
    <property type="evidence" value="ECO:0007669"/>
    <property type="project" value="UniProtKB-KW"/>
</dbReference>
<dbReference type="GO" id="GO:0005764">
    <property type="term" value="C:lysosome"/>
    <property type="evidence" value="ECO:0007669"/>
    <property type="project" value="UniProtKB-SubCell"/>
</dbReference>
<evidence type="ECO:0000256" key="11">
    <source>
        <dbReference type="ARBA" id="ARBA00022801"/>
    </source>
</evidence>
<organism evidence="22">
    <name type="scientific">Solibacter usitatus (strain Ellin6076)</name>
    <dbReference type="NCBI Taxonomy" id="234267"/>
    <lineage>
        <taxon>Bacteria</taxon>
        <taxon>Pseudomonadati</taxon>
        <taxon>Acidobacteriota</taxon>
        <taxon>Terriglobia</taxon>
        <taxon>Bryobacterales</taxon>
        <taxon>Solibacteraceae</taxon>
        <taxon>Candidatus Solibacter</taxon>
    </lineage>
</organism>
<evidence type="ECO:0000259" key="21">
    <source>
        <dbReference type="Pfam" id="PF04389"/>
    </source>
</evidence>
<evidence type="ECO:0000256" key="4">
    <source>
        <dbReference type="ARBA" id="ARBA00004613"/>
    </source>
</evidence>
<dbReference type="SUPFAM" id="SSF53187">
    <property type="entry name" value="Zn-dependent exopeptidases"/>
    <property type="match status" value="1"/>
</dbReference>
<dbReference type="GO" id="GO:0006508">
    <property type="term" value="P:proteolysis"/>
    <property type="evidence" value="ECO:0007669"/>
    <property type="project" value="UniProtKB-KW"/>
</dbReference>
<accession>Q023Q7</accession>
<keyword evidence="18" id="KW-0458">Lysosome</keyword>
<evidence type="ECO:0000256" key="5">
    <source>
        <dbReference type="ARBA" id="ARBA00014116"/>
    </source>
</evidence>
<evidence type="ECO:0000256" key="14">
    <source>
        <dbReference type="ARBA" id="ARBA00023034"/>
    </source>
</evidence>
<evidence type="ECO:0000256" key="8">
    <source>
        <dbReference type="ARBA" id="ARBA00022670"/>
    </source>
</evidence>
<dbReference type="AlphaFoldDB" id="Q023Q7"/>
<gene>
    <name evidence="22" type="ordered locus">Acid_2797</name>
</gene>
<proteinExistence type="predicted"/>
<keyword evidence="17" id="KW-0325">Glycoprotein</keyword>
<keyword evidence="9" id="KW-0479">Metal-binding</keyword>
<evidence type="ECO:0000256" key="20">
    <source>
        <dbReference type="ARBA" id="ARBA00033328"/>
    </source>
</evidence>
<dbReference type="InterPro" id="IPR039866">
    <property type="entry name" value="CPQ"/>
</dbReference>
<dbReference type="GO" id="GO:0004180">
    <property type="term" value="F:carboxypeptidase activity"/>
    <property type="evidence" value="ECO:0007669"/>
    <property type="project" value="UniProtKB-KW"/>
</dbReference>
<evidence type="ECO:0000256" key="17">
    <source>
        <dbReference type="ARBA" id="ARBA00023180"/>
    </source>
</evidence>
<dbReference type="HOGENOM" id="CLU_033697_1_1_0"/>
<dbReference type="KEGG" id="sus:Acid_2797"/>
<dbReference type="EMBL" id="CP000473">
    <property type="protein sequence ID" value="ABJ83783.1"/>
    <property type="molecule type" value="Genomic_DNA"/>
</dbReference>
<keyword evidence="16" id="KW-0865">Zymogen</keyword>
<keyword evidence="12" id="KW-0256">Endoplasmic reticulum</keyword>
<keyword evidence="7" id="KW-0121">Carboxypeptidase</keyword>
<comment type="subcellular location">
    <subcellularLocation>
        <location evidence="1">Endoplasmic reticulum</location>
    </subcellularLocation>
    <subcellularLocation>
        <location evidence="3">Golgi apparatus</location>
    </subcellularLocation>
    <subcellularLocation>
        <location evidence="2">Lysosome</location>
    </subcellularLocation>
    <subcellularLocation>
        <location evidence="4">Secreted</location>
    </subcellularLocation>
</comment>
<dbReference type="InParanoid" id="Q023Q7"/>
<dbReference type="GO" id="GO:0070573">
    <property type="term" value="F:metallodipeptidase activity"/>
    <property type="evidence" value="ECO:0007669"/>
    <property type="project" value="InterPro"/>
</dbReference>
<keyword evidence="14" id="KW-0333">Golgi apparatus</keyword>
<dbReference type="eggNOG" id="COG2234">
    <property type="taxonomic scope" value="Bacteria"/>
</dbReference>
<evidence type="ECO:0000256" key="19">
    <source>
        <dbReference type="ARBA" id="ARBA00025833"/>
    </source>
</evidence>
<evidence type="ECO:0000256" key="18">
    <source>
        <dbReference type="ARBA" id="ARBA00023228"/>
    </source>
</evidence>
<evidence type="ECO:0000256" key="9">
    <source>
        <dbReference type="ARBA" id="ARBA00022723"/>
    </source>
</evidence>
<keyword evidence="10" id="KW-0732">Signal</keyword>
<dbReference type="InterPro" id="IPR007484">
    <property type="entry name" value="Peptidase_M28"/>
</dbReference>
<evidence type="ECO:0000256" key="12">
    <source>
        <dbReference type="ARBA" id="ARBA00022824"/>
    </source>
</evidence>
<keyword evidence="11" id="KW-0378">Hydrolase</keyword>
<feature type="domain" description="Peptidase M28" evidence="21">
    <location>
        <begin position="246"/>
        <end position="418"/>
    </location>
</feature>
<dbReference type="Gene3D" id="3.40.630.10">
    <property type="entry name" value="Zn peptidases"/>
    <property type="match status" value="1"/>
</dbReference>
<dbReference type="PANTHER" id="PTHR12053:SF3">
    <property type="entry name" value="CARBOXYPEPTIDASE Q"/>
    <property type="match status" value="1"/>
</dbReference>
<evidence type="ECO:0000256" key="10">
    <source>
        <dbReference type="ARBA" id="ARBA00022729"/>
    </source>
</evidence>
<protein>
    <recommendedName>
        <fullName evidence="5">Carboxypeptidase Q</fullName>
    </recommendedName>
    <alternativeName>
        <fullName evidence="20">Plasma glutamate carboxypeptidase</fullName>
    </alternativeName>
</protein>
<keyword evidence="8" id="KW-0645">Protease</keyword>
<evidence type="ECO:0000256" key="2">
    <source>
        <dbReference type="ARBA" id="ARBA00004371"/>
    </source>
</evidence>
<keyword evidence="15" id="KW-0482">Metalloprotease</keyword>
<evidence type="ECO:0000256" key="6">
    <source>
        <dbReference type="ARBA" id="ARBA00022525"/>
    </source>
</evidence>
<sequence length="467" mass="50749" precursor="true">MPLRQCCWLAAILAVTASGQSLQDRALQTSAYSWLRELSDSIGPRLTGSPAAARASAWAITRMKEIGLENVHVEPWTLRSGWERGHTDAELTSPAHLTLNVASYGWTGSTPDAGIDAALVEVHRGNLADEMRHAPEWTGKVVFVSTRGPKPADGLAVYAQLPALLAAAEQARAAAVILRDQRPGFMLTHTGPVNFSAGDTPYNIAVLDIADEHQMLIERLLEKSAPIRLHLNVRNRFLPGTVESVNISAEIRGTEHPEQVVLLGAHLDSWDLGAAEAIQLSGRKPRRTIRVVLFTGEEQGLLGSRAWVKQHAAEIPNLVCALVLDWGQGPIAALPLAGHDELKKDLAPLADLLNGIQKFRLADDFLTFTDAYAFTLAGVPGLAFYQDSRDYTLVGHSAADTYDRVDGQTLARNTATLAVAGFWIADSPSRIGAPWPSAEIPRHLSELKQRQMLEIFGLWPAPSTLPR</sequence>
<keyword evidence="6" id="KW-0964">Secreted</keyword>
<reference evidence="22" key="1">
    <citation type="submission" date="2006-10" db="EMBL/GenBank/DDBJ databases">
        <title>Complete sequence of Solibacter usitatus Ellin6076.</title>
        <authorList>
            <consortium name="US DOE Joint Genome Institute"/>
            <person name="Copeland A."/>
            <person name="Lucas S."/>
            <person name="Lapidus A."/>
            <person name="Barry K."/>
            <person name="Detter J.C."/>
            <person name="Glavina del Rio T."/>
            <person name="Hammon N."/>
            <person name="Israni S."/>
            <person name="Dalin E."/>
            <person name="Tice H."/>
            <person name="Pitluck S."/>
            <person name="Thompson L.S."/>
            <person name="Brettin T."/>
            <person name="Bruce D."/>
            <person name="Han C."/>
            <person name="Tapia R."/>
            <person name="Gilna P."/>
            <person name="Schmutz J."/>
            <person name="Larimer F."/>
            <person name="Land M."/>
            <person name="Hauser L."/>
            <person name="Kyrpides N."/>
            <person name="Mikhailova N."/>
            <person name="Janssen P.H."/>
            <person name="Kuske C.R."/>
            <person name="Richardson P."/>
        </authorList>
    </citation>
    <scope>NUCLEOTIDE SEQUENCE</scope>
    <source>
        <strain evidence="22">Ellin6076</strain>
    </source>
</reference>
<evidence type="ECO:0000256" key="3">
    <source>
        <dbReference type="ARBA" id="ARBA00004555"/>
    </source>
</evidence>
<name>Q023Q7_SOLUE</name>
<dbReference type="Gene3D" id="3.50.30.30">
    <property type="match status" value="1"/>
</dbReference>
<evidence type="ECO:0000256" key="7">
    <source>
        <dbReference type="ARBA" id="ARBA00022645"/>
    </source>
</evidence>
<evidence type="ECO:0000256" key="13">
    <source>
        <dbReference type="ARBA" id="ARBA00022833"/>
    </source>
</evidence>
<evidence type="ECO:0000256" key="1">
    <source>
        <dbReference type="ARBA" id="ARBA00004240"/>
    </source>
</evidence>
<evidence type="ECO:0000313" key="22">
    <source>
        <dbReference type="EMBL" id="ABJ83783.1"/>
    </source>
</evidence>